<keyword evidence="12" id="KW-1185">Reference proteome</keyword>
<evidence type="ECO:0000256" key="6">
    <source>
        <dbReference type="ARBA" id="ARBA00022989"/>
    </source>
</evidence>
<evidence type="ECO:0000259" key="10">
    <source>
        <dbReference type="Pfam" id="PF00324"/>
    </source>
</evidence>
<sequence>MSKQPADSSGIGLQDFKSNNGSESIEKVSLPASDYQYHESQALNRFQRLTNSFKRAHERGRGGDVDAEGQPVAHRETKLKQTISSRHLFMISLGTGIGTGMLVGNGKALHNGGPAGLAIGYAIIGSCVYCIIQAAGEMAVSYSSLSGNFNAYPSMLIDPALGFSVAWVYCLQWLCVLPLELVTATITIKYWTTAVNPDIFVVIFYVLTVLVNLFGARGYAEAEFFFNTCKVLMITGFFILGIIINCGGAGNDGYLGGKYWHNPGAFYGTKSIHHFKGIIATMVTAAFAFGATEFIALTAAEQANPRRAIPSAAKKIVYRVLLIFLAPIILLGFLVPYNSDELMGSGGSATHASPYVIAVASHGVKVVPHFINAVILLSVLSVGNSAFYSSSRLLLSLSEQHYAPSWLNYIDREGRPIRAMLVSCVFGLIAFVAASPKEETVFTWLLAISGLSQLFTWMCICVSHIRFRRALVVQGKSLGELGYKSQTGVAGSYYATVIMACVLVGQFWVAIAPVGTDKLDANNFFENYLAMPILIVLYVGYKIWKRDWSLYIPLEKIDLISHRKVFDEDLLKQEDAEYEETIKNSGWLNRVAHYWC</sequence>
<organism evidence="11 12">
    <name type="scientific">Lachancea quebecensis</name>
    <dbReference type="NCBI Taxonomy" id="1654605"/>
    <lineage>
        <taxon>Eukaryota</taxon>
        <taxon>Fungi</taxon>
        <taxon>Dikarya</taxon>
        <taxon>Ascomycota</taxon>
        <taxon>Saccharomycotina</taxon>
        <taxon>Saccharomycetes</taxon>
        <taxon>Saccharomycetales</taxon>
        <taxon>Saccharomycetaceae</taxon>
        <taxon>Lachancea</taxon>
    </lineage>
</organism>
<gene>
    <name evidence="11" type="ORF">LAQU0_S15e01244g</name>
</gene>
<evidence type="ECO:0000256" key="4">
    <source>
        <dbReference type="ARBA" id="ARBA00022692"/>
    </source>
</evidence>
<feature type="region of interest" description="Disordered" evidence="8">
    <location>
        <begin position="1"/>
        <end position="25"/>
    </location>
</feature>
<feature type="transmembrane region" description="Helical" evidence="9">
    <location>
        <begin position="316"/>
        <end position="335"/>
    </location>
</feature>
<dbReference type="EMBL" id="LN890572">
    <property type="protein sequence ID" value="CUS24292.1"/>
    <property type="molecule type" value="Genomic_DNA"/>
</dbReference>
<dbReference type="Gene3D" id="1.20.1740.10">
    <property type="entry name" value="Amino acid/polyamine transporter I"/>
    <property type="match status" value="1"/>
</dbReference>
<dbReference type="NCBIfam" id="TIGR00913">
    <property type="entry name" value="2A0310"/>
    <property type="match status" value="1"/>
</dbReference>
<dbReference type="InterPro" id="IPR050524">
    <property type="entry name" value="APC_YAT"/>
</dbReference>
<keyword evidence="5" id="KW-0029">Amino-acid transport</keyword>
<dbReference type="GO" id="GO:0015171">
    <property type="term" value="F:amino acid transmembrane transporter activity"/>
    <property type="evidence" value="ECO:0007669"/>
    <property type="project" value="TreeGrafter"/>
</dbReference>
<dbReference type="GO" id="GO:0016020">
    <property type="term" value="C:membrane"/>
    <property type="evidence" value="ECO:0007669"/>
    <property type="project" value="UniProtKB-SubCell"/>
</dbReference>
<dbReference type="PANTHER" id="PTHR43341:SF17">
    <property type="entry name" value="GENERAL AMINO ACID PERMEASE AGP1-RELATED"/>
    <property type="match status" value="1"/>
</dbReference>
<reference evidence="12" key="1">
    <citation type="submission" date="2015-10" db="EMBL/GenBank/DDBJ databases">
        <authorList>
            <person name="Devillers H."/>
        </authorList>
    </citation>
    <scope>NUCLEOTIDE SEQUENCE [LARGE SCALE GENOMIC DNA]</scope>
</reference>
<feature type="transmembrane region" description="Helical" evidence="9">
    <location>
        <begin position="118"/>
        <end position="140"/>
    </location>
</feature>
<keyword evidence="6 9" id="KW-1133">Transmembrane helix</keyword>
<dbReference type="PANTHER" id="PTHR43341">
    <property type="entry name" value="AMINO ACID PERMEASE"/>
    <property type="match status" value="1"/>
</dbReference>
<feature type="transmembrane region" description="Helical" evidence="9">
    <location>
        <begin position="88"/>
        <end position="106"/>
    </location>
</feature>
<keyword evidence="7 9" id="KW-0472">Membrane</keyword>
<keyword evidence="4 9" id="KW-0812">Transmembrane</keyword>
<feature type="transmembrane region" description="Helical" evidence="9">
    <location>
        <begin position="416"/>
        <end position="435"/>
    </location>
</feature>
<feature type="domain" description="Amino acid permease/ SLC12A" evidence="10">
    <location>
        <begin position="87"/>
        <end position="549"/>
    </location>
</feature>
<feature type="transmembrane region" description="Helical" evidence="9">
    <location>
        <begin position="528"/>
        <end position="544"/>
    </location>
</feature>
<feature type="transmembrane region" description="Helical" evidence="9">
    <location>
        <begin position="370"/>
        <end position="395"/>
    </location>
</feature>
<dbReference type="InterPro" id="IPR004762">
    <property type="entry name" value="Amino_acid_permease_fungi"/>
</dbReference>
<dbReference type="FunFam" id="1.20.1740.10:FF:000017">
    <property type="entry name" value="Amino acid permease"/>
    <property type="match status" value="1"/>
</dbReference>
<dbReference type="Proteomes" id="UP000236544">
    <property type="component" value="Unassembled WGS sequence"/>
</dbReference>
<dbReference type="InterPro" id="IPR004841">
    <property type="entry name" value="AA-permease/SLC12A_dom"/>
</dbReference>
<evidence type="ECO:0000256" key="1">
    <source>
        <dbReference type="ARBA" id="ARBA00004141"/>
    </source>
</evidence>
<feature type="transmembrane region" description="Helical" evidence="9">
    <location>
        <begin position="488"/>
        <end position="508"/>
    </location>
</feature>
<evidence type="ECO:0000256" key="7">
    <source>
        <dbReference type="ARBA" id="ARBA00023136"/>
    </source>
</evidence>
<evidence type="ECO:0000256" key="8">
    <source>
        <dbReference type="SAM" id="MobiDB-lite"/>
    </source>
</evidence>
<name>A0A0P1KWB0_9SACH</name>
<accession>A0A0P1KWB0</accession>
<evidence type="ECO:0000256" key="2">
    <source>
        <dbReference type="ARBA" id="ARBA00006983"/>
    </source>
</evidence>
<evidence type="ECO:0000313" key="11">
    <source>
        <dbReference type="EMBL" id="CUS24292.1"/>
    </source>
</evidence>
<comment type="similarity">
    <text evidence="2">Belongs to the amino acid-polyamine-organocation (APC) superfamily. YAT (TC 2.A.3.10) family.</text>
</comment>
<proteinExistence type="inferred from homology"/>
<dbReference type="Pfam" id="PF00324">
    <property type="entry name" value="AA_permease"/>
    <property type="match status" value="1"/>
</dbReference>
<dbReference type="AlphaFoldDB" id="A0A0P1KWB0"/>
<feature type="transmembrane region" description="Helical" evidence="9">
    <location>
        <begin position="277"/>
        <end position="296"/>
    </location>
</feature>
<protein>
    <submittedName>
        <fullName evidence="11">LAQU0S15e01244g1_1</fullName>
    </submittedName>
</protein>
<evidence type="ECO:0000256" key="3">
    <source>
        <dbReference type="ARBA" id="ARBA00022448"/>
    </source>
</evidence>
<dbReference type="PROSITE" id="PS00218">
    <property type="entry name" value="AMINO_ACID_PERMEASE_1"/>
    <property type="match status" value="1"/>
</dbReference>
<dbReference type="OrthoDB" id="3900342at2759"/>
<comment type="subcellular location">
    <subcellularLocation>
        <location evidence="1">Membrane</location>
        <topology evidence="1">Multi-pass membrane protein</topology>
    </subcellularLocation>
</comment>
<evidence type="ECO:0000256" key="9">
    <source>
        <dbReference type="SAM" id="Phobius"/>
    </source>
</evidence>
<dbReference type="PIRSF" id="PIRSF006060">
    <property type="entry name" value="AA_transporter"/>
    <property type="match status" value="1"/>
</dbReference>
<keyword evidence="3" id="KW-0813">Transport</keyword>
<evidence type="ECO:0000256" key="5">
    <source>
        <dbReference type="ARBA" id="ARBA00022970"/>
    </source>
</evidence>
<feature type="transmembrane region" description="Helical" evidence="9">
    <location>
        <begin position="441"/>
        <end position="467"/>
    </location>
</feature>
<feature type="transmembrane region" description="Helical" evidence="9">
    <location>
        <begin position="160"/>
        <end position="179"/>
    </location>
</feature>
<dbReference type="InterPro" id="IPR004840">
    <property type="entry name" value="Amino_acid_permease_CS"/>
</dbReference>
<evidence type="ECO:0000313" key="12">
    <source>
        <dbReference type="Proteomes" id="UP000236544"/>
    </source>
</evidence>
<feature type="transmembrane region" description="Helical" evidence="9">
    <location>
        <begin position="199"/>
        <end position="219"/>
    </location>
</feature>
<feature type="transmembrane region" description="Helical" evidence="9">
    <location>
        <begin position="231"/>
        <end position="250"/>
    </location>
</feature>